<evidence type="ECO:0000256" key="1">
    <source>
        <dbReference type="SAM" id="SignalP"/>
    </source>
</evidence>
<sequence length="92" mass="10098">MPWQWRCLCFLSDGHEVVAFLQLTGQMLQFTQCLGTDGDNKQACKGARVRLGGDTGRIPPPLFMQRGEMVSTRIKGECGSVPPEMIPGTSAR</sequence>
<reference evidence="2" key="1">
    <citation type="journal article" date="2023" name="Science">
        <title>Genome structures resolve the early diversification of teleost fishes.</title>
        <authorList>
            <person name="Parey E."/>
            <person name="Louis A."/>
            <person name="Montfort J."/>
            <person name="Bouchez O."/>
            <person name="Roques C."/>
            <person name="Iampietro C."/>
            <person name="Lluch J."/>
            <person name="Castinel A."/>
            <person name="Donnadieu C."/>
            <person name="Desvignes T."/>
            <person name="Floi Bucao C."/>
            <person name="Jouanno E."/>
            <person name="Wen M."/>
            <person name="Mejri S."/>
            <person name="Dirks R."/>
            <person name="Jansen H."/>
            <person name="Henkel C."/>
            <person name="Chen W.J."/>
            <person name="Zahm M."/>
            <person name="Cabau C."/>
            <person name="Klopp C."/>
            <person name="Thompson A.W."/>
            <person name="Robinson-Rechavi M."/>
            <person name="Braasch I."/>
            <person name="Lecointre G."/>
            <person name="Bobe J."/>
            <person name="Postlethwait J.H."/>
            <person name="Berthelot C."/>
            <person name="Roest Crollius H."/>
            <person name="Guiguen Y."/>
        </authorList>
    </citation>
    <scope>NUCLEOTIDE SEQUENCE</scope>
    <source>
        <strain evidence="2">NC1722</strain>
    </source>
</reference>
<dbReference type="EMBL" id="JAINUG010000027">
    <property type="protein sequence ID" value="KAJ8410310.1"/>
    <property type="molecule type" value="Genomic_DNA"/>
</dbReference>
<keyword evidence="1" id="KW-0732">Signal</keyword>
<feature type="signal peptide" evidence="1">
    <location>
        <begin position="1"/>
        <end position="19"/>
    </location>
</feature>
<dbReference type="Proteomes" id="UP001221898">
    <property type="component" value="Unassembled WGS sequence"/>
</dbReference>
<keyword evidence="3" id="KW-1185">Reference proteome</keyword>
<comment type="caution">
    <text evidence="2">The sequence shown here is derived from an EMBL/GenBank/DDBJ whole genome shotgun (WGS) entry which is preliminary data.</text>
</comment>
<protein>
    <submittedName>
        <fullName evidence="2">Uncharacterized protein</fullName>
    </submittedName>
</protein>
<evidence type="ECO:0000313" key="3">
    <source>
        <dbReference type="Proteomes" id="UP001221898"/>
    </source>
</evidence>
<evidence type="ECO:0000313" key="2">
    <source>
        <dbReference type="EMBL" id="KAJ8410310.1"/>
    </source>
</evidence>
<dbReference type="AlphaFoldDB" id="A0AAD7WVA9"/>
<feature type="chain" id="PRO_5042166895" evidence="1">
    <location>
        <begin position="20"/>
        <end position="92"/>
    </location>
</feature>
<gene>
    <name evidence="2" type="ORF">AAFF_G00202910</name>
</gene>
<name>A0AAD7WVA9_9TELE</name>
<organism evidence="2 3">
    <name type="scientific">Aldrovandia affinis</name>
    <dbReference type="NCBI Taxonomy" id="143900"/>
    <lineage>
        <taxon>Eukaryota</taxon>
        <taxon>Metazoa</taxon>
        <taxon>Chordata</taxon>
        <taxon>Craniata</taxon>
        <taxon>Vertebrata</taxon>
        <taxon>Euteleostomi</taxon>
        <taxon>Actinopterygii</taxon>
        <taxon>Neopterygii</taxon>
        <taxon>Teleostei</taxon>
        <taxon>Notacanthiformes</taxon>
        <taxon>Halosauridae</taxon>
        <taxon>Aldrovandia</taxon>
    </lineage>
</organism>
<accession>A0AAD7WVA9</accession>
<proteinExistence type="predicted"/>